<keyword evidence="6" id="KW-1185">Reference proteome</keyword>
<dbReference type="HOGENOM" id="CLU_037628_3_7_9"/>
<dbReference type="EMBL" id="CP009933">
    <property type="protein sequence ID" value="AKA68323.1"/>
    <property type="molecule type" value="Genomic_DNA"/>
</dbReference>
<keyword evidence="3" id="KW-0732">Signal</keyword>
<gene>
    <name evidence="5" type="ORF">CSCA_1198</name>
</gene>
<protein>
    <submittedName>
        <fullName evidence="5">Periplasmic binding protein/LacI transcriptional regulator</fullName>
    </submittedName>
</protein>
<evidence type="ECO:0000256" key="2">
    <source>
        <dbReference type="ARBA" id="ARBA00007639"/>
    </source>
</evidence>
<dbReference type="AlphaFoldDB" id="A0A0E3JMQ8"/>
<dbReference type="Gene3D" id="3.40.50.2300">
    <property type="match status" value="2"/>
</dbReference>
<dbReference type="GO" id="GO:0030313">
    <property type="term" value="C:cell envelope"/>
    <property type="evidence" value="ECO:0007669"/>
    <property type="project" value="UniProtKB-SubCell"/>
</dbReference>
<evidence type="ECO:0000313" key="5">
    <source>
        <dbReference type="EMBL" id="AKA68323.1"/>
    </source>
</evidence>
<dbReference type="SUPFAM" id="SSF53822">
    <property type="entry name" value="Periplasmic binding protein-like I"/>
    <property type="match status" value="1"/>
</dbReference>
<dbReference type="PROSITE" id="PS51257">
    <property type="entry name" value="PROKAR_LIPOPROTEIN"/>
    <property type="match status" value="1"/>
</dbReference>
<proteinExistence type="inferred from homology"/>
<name>A0A0E3JMQ8_CLOSL</name>
<dbReference type="RefSeq" id="WP_029162064.1">
    <property type="nucleotide sequence ID" value="NZ_CP009933.1"/>
</dbReference>
<dbReference type="GO" id="GO:0030246">
    <property type="term" value="F:carbohydrate binding"/>
    <property type="evidence" value="ECO:0007669"/>
    <property type="project" value="UniProtKB-ARBA"/>
</dbReference>
<evidence type="ECO:0000256" key="3">
    <source>
        <dbReference type="ARBA" id="ARBA00022729"/>
    </source>
</evidence>
<dbReference type="STRING" id="1548.CSCA_1198"/>
<dbReference type="InterPro" id="IPR028082">
    <property type="entry name" value="Peripla_BP_I"/>
</dbReference>
<dbReference type="Proteomes" id="UP000033115">
    <property type="component" value="Chromosome"/>
</dbReference>
<evidence type="ECO:0000313" key="6">
    <source>
        <dbReference type="Proteomes" id="UP000033115"/>
    </source>
</evidence>
<comment type="subcellular location">
    <subcellularLocation>
        <location evidence="1">Cell envelope</location>
    </subcellularLocation>
</comment>
<dbReference type="CDD" id="cd19971">
    <property type="entry name" value="PBP1_ABC_sugar_binding-like"/>
    <property type="match status" value="1"/>
</dbReference>
<dbReference type="PANTHER" id="PTHR46847:SF1">
    <property type="entry name" value="D-ALLOSE-BINDING PERIPLASMIC PROTEIN-RELATED"/>
    <property type="match status" value="1"/>
</dbReference>
<comment type="similarity">
    <text evidence="2">Belongs to the bacterial solute-binding protein 2 family.</text>
</comment>
<feature type="domain" description="Periplasmic binding protein" evidence="4">
    <location>
        <begin position="43"/>
        <end position="295"/>
    </location>
</feature>
<reference evidence="5 6" key="1">
    <citation type="journal article" date="2015" name="J. Biotechnol.">
        <title>Complete genome sequence of a malodorant-producing acetogen, Clostridium scatologenes ATCC 25775(T).</title>
        <authorList>
            <person name="Zhu Z."/>
            <person name="Guo T."/>
            <person name="Zheng H."/>
            <person name="Song T."/>
            <person name="Ouyang P."/>
            <person name="Xie J."/>
        </authorList>
    </citation>
    <scope>NUCLEOTIDE SEQUENCE [LARGE SCALE GENOMIC DNA]</scope>
    <source>
        <strain evidence="5 6">ATCC 25775</strain>
    </source>
</reference>
<evidence type="ECO:0000259" key="4">
    <source>
        <dbReference type="Pfam" id="PF13407"/>
    </source>
</evidence>
<dbReference type="InterPro" id="IPR025997">
    <property type="entry name" value="SBP_2_dom"/>
</dbReference>
<dbReference type="PANTHER" id="PTHR46847">
    <property type="entry name" value="D-ALLOSE-BINDING PERIPLASMIC PROTEIN-RELATED"/>
    <property type="match status" value="1"/>
</dbReference>
<sequence>MKKTRKILGLVLSLSLVVGLFVGCGSSSSGSSESSSTKKKHKFGYTCMTMNNPFFQVLEKSIRAEVEKNGDQLITMDPAMDVSKQIDQINDMITQGVEAVFLNPVDWEGVRPGLEALKKANIPIINFDTEVKDMNYVTAYVGSDNKNAGKVCGEDLVKRYPNGGKIAILNCPTMNSINDRIAGFKSAIEGKNFTIVAEQDGKGDLQTSMKLADDILQSHSDIVAIMGGNDPTALGALAACKSAKQSKILIYGVDGSPDAKKEIASGGQFVGTGAQSPKQIGVKSAELGYKVLNKQNVEKKTPVQTFLINKDNVSKYGTTGWQ</sequence>
<accession>A0A0E3JMQ8</accession>
<dbReference type="KEGG" id="csq:CSCA_1198"/>
<organism evidence="5 6">
    <name type="scientific">Clostridium scatologenes</name>
    <dbReference type="NCBI Taxonomy" id="1548"/>
    <lineage>
        <taxon>Bacteria</taxon>
        <taxon>Bacillati</taxon>
        <taxon>Bacillota</taxon>
        <taxon>Clostridia</taxon>
        <taxon>Eubacteriales</taxon>
        <taxon>Clostridiaceae</taxon>
        <taxon>Clostridium</taxon>
    </lineage>
</organism>
<dbReference type="Pfam" id="PF13407">
    <property type="entry name" value="Peripla_BP_4"/>
    <property type="match status" value="1"/>
</dbReference>
<evidence type="ECO:0000256" key="1">
    <source>
        <dbReference type="ARBA" id="ARBA00004196"/>
    </source>
</evidence>